<reference evidence="7 8" key="1">
    <citation type="journal article" date="2019" name="J Genomics">
        <title>The Draft Genome of a Hydrogen-producing Cyanobacterium, Arthrospira platensis NIES-46.</title>
        <authorList>
            <person name="Suzuki S."/>
            <person name="Yamaguchi H."/>
            <person name="Kawachi M."/>
        </authorList>
    </citation>
    <scope>NUCLEOTIDE SEQUENCE [LARGE SCALE GENOMIC DNA]</scope>
    <source>
        <strain evidence="7 8">NIES-46</strain>
    </source>
</reference>
<dbReference type="Pfam" id="PF00211">
    <property type="entry name" value="Guanylate_cyc"/>
    <property type="match status" value="1"/>
</dbReference>
<dbReference type="InterPro" id="IPR029787">
    <property type="entry name" value="Nucleotide_cyclase"/>
</dbReference>
<evidence type="ECO:0000313" key="7">
    <source>
        <dbReference type="EMBL" id="GCE94679.1"/>
    </source>
</evidence>
<evidence type="ECO:0000256" key="2">
    <source>
        <dbReference type="SAM" id="Phobius"/>
    </source>
</evidence>
<sequence length="646" mass="71946">MINNLRVFVSGEEFGRQDFPRGGHSEGIDRGLQRENGRGSYLNYAGVPVLGVFPWLEHQELVLLVEMPRSEALDPARQLAWTTLGVGLTFTGLLTVGVYLLASQISRPILAIATVATKVADGDLTPVAPVMTDDEVGTLAMAFNRMTGQLRRLYAGLQEKVTLLQQTEVELNQSLEQLQIEKQAVEYHQAQISIANQEITLLNDRLKTENIDLAQELQVSNKLLRQFLEAMPLAVVVVDDMGQLYYTNQAAHILFGQGAVLDDLNNENSIIYPSYIAGTDQLYPEENLPLERALKGESVLVNDIEVHQPDRIIPVEARARPINDAQGNITFAIATFQDITERQKAEAERQNFIEKMFSVNCDLELALNEQEELTDAAGRFVPNQFLSFLGYESIVEVKSGDAVEKQMSILFSDIRQFTNLSENMTLADNFKFINAYLCRMEPAIIDNNGFIDKYIGDAIMALFGGNADDAVQAGISMLKLLSDYNTTRQRPGRPPIKIGIGINTGTMMLGIVGGKDKIDTTVISDAVNLAARLEELTKKYAVPLLISQHTFLCLENPNNYAFRIIDKVAVKGKSEMVSVFEIFDADPPESRDAKLKTKTQFESALALYYLQEYKQAAQLLQICLAENPSDAVAQIYWKRVVDEMLS</sequence>
<feature type="domain" description="Guanylate cyclase" evidence="5">
    <location>
        <begin position="408"/>
        <end position="534"/>
    </location>
</feature>
<dbReference type="Proteomes" id="UP000326169">
    <property type="component" value="Unassembled WGS sequence"/>
</dbReference>
<dbReference type="PROSITE" id="PS50885">
    <property type="entry name" value="HAMP"/>
    <property type="match status" value="1"/>
</dbReference>
<dbReference type="Pfam" id="PF00672">
    <property type="entry name" value="HAMP"/>
    <property type="match status" value="1"/>
</dbReference>
<dbReference type="SUPFAM" id="SSF158472">
    <property type="entry name" value="HAMP domain-like"/>
    <property type="match status" value="1"/>
</dbReference>
<keyword evidence="2" id="KW-0472">Membrane</keyword>
<dbReference type="InterPro" id="IPR050697">
    <property type="entry name" value="Adenylyl/Guanylyl_Cyclase_3/4"/>
</dbReference>
<dbReference type="PROSITE" id="PS50125">
    <property type="entry name" value="GUANYLATE_CYCLASE_2"/>
    <property type="match status" value="1"/>
</dbReference>
<keyword evidence="2" id="KW-1133">Transmembrane helix</keyword>
<dbReference type="Gene3D" id="3.30.450.20">
    <property type="entry name" value="PAS domain"/>
    <property type="match status" value="1"/>
</dbReference>
<keyword evidence="2" id="KW-0812">Transmembrane</keyword>
<dbReference type="PANTHER" id="PTHR43081:SF1">
    <property type="entry name" value="ADENYLATE CYCLASE, TERMINAL-DIFFERENTIATION SPECIFIC"/>
    <property type="match status" value="1"/>
</dbReference>
<evidence type="ECO:0000256" key="1">
    <source>
        <dbReference type="ARBA" id="ARBA00005381"/>
    </source>
</evidence>
<dbReference type="SMART" id="SM00086">
    <property type="entry name" value="PAC"/>
    <property type="match status" value="1"/>
</dbReference>
<accession>A0A5M3TBD6</accession>
<feature type="domain" description="HAMP" evidence="6">
    <location>
        <begin position="103"/>
        <end position="155"/>
    </location>
</feature>
<dbReference type="RefSeq" id="WP_014276822.1">
    <property type="nucleotide sequence ID" value="NZ_BIMW01000103.1"/>
</dbReference>
<proteinExistence type="inferred from homology"/>
<dbReference type="InterPro" id="IPR000700">
    <property type="entry name" value="PAS-assoc_C"/>
</dbReference>
<dbReference type="Gene3D" id="6.10.340.10">
    <property type="match status" value="1"/>
</dbReference>
<feature type="transmembrane region" description="Helical" evidence="2">
    <location>
        <begin position="79"/>
        <end position="102"/>
    </location>
</feature>
<dbReference type="InterPro" id="IPR003660">
    <property type="entry name" value="HAMP_dom"/>
</dbReference>
<dbReference type="SMART" id="SM00044">
    <property type="entry name" value="CYCc"/>
    <property type="match status" value="1"/>
</dbReference>
<dbReference type="SMART" id="SM00304">
    <property type="entry name" value="HAMP"/>
    <property type="match status" value="1"/>
</dbReference>
<dbReference type="SUPFAM" id="SSF55073">
    <property type="entry name" value="Nucleotide cyclase"/>
    <property type="match status" value="1"/>
</dbReference>
<keyword evidence="8" id="KW-1185">Reference proteome</keyword>
<dbReference type="CDD" id="cd00130">
    <property type="entry name" value="PAS"/>
    <property type="match status" value="1"/>
</dbReference>
<dbReference type="InterPro" id="IPR035965">
    <property type="entry name" value="PAS-like_dom_sf"/>
</dbReference>
<dbReference type="Gene3D" id="3.30.70.1230">
    <property type="entry name" value="Nucleotide cyclase"/>
    <property type="match status" value="1"/>
</dbReference>
<dbReference type="GeneID" id="301683567"/>
<dbReference type="CDD" id="cd07302">
    <property type="entry name" value="CHD"/>
    <property type="match status" value="1"/>
</dbReference>
<evidence type="ECO:0000259" key="6">
    <source>
        <dbReference type="PROSITE" id="PS50885"/>
    </source>
</evidence>
<evidence type="ECO:0000259" key="4">
    <source>
        <dbReference type="PROSITE" id="PS50113"/>
    </source>
</evidence>
<dbReference type="InterPro" id="IPR000014">
    <property type="entry name" value="PAS"/>
</dbReference>
<evidence type="ECO:0000259" key="5">
    <source>
        <dbReference type="PROSITE" id="PS50125"/>
    </source>
</evidence>
<dbReference type="Pfam" id="PF08448">
    <property type="entry name" value="PAS_4"/>
    <property type="match status" value="1"/>
</dbReference>
<feature type="domain" description="PAS" evidence="3">
    <location>
        <begin position="220"/>
        <end position="256"/>
    </location>
</feature>
<name>A0A5M3TBD6_LIMPL</name>
<dbReference type="PROSITE" id="PS50112">
    <property type="entry name" value="PAS"/>
    <property type="match status" value="1"/>
</dbReference>
<comment type="similarity">
    <text evidence="1">Belongs to the adenylyl cyclase class-3 family.</text>
</comment>
<gene>
    <name evidence="7" type="ORF">NIES46_27380</name>
</gene>
<protein>
    <submittedName>
        <fullName evidence="7">Adenylate cyclase</fullName>
    </submittedName>
</protein>
<comment type="caution">
    <text evidence="7">The sequence shown here is derived from an EMBL/GenBank/DDBJ whole genome shotgun (WGS) entry which is preliminary data.</text>
</comment>
<evidence type="ECO:0000313" key="8">
    <source>
        <dbReference type="Proteomes" id="UP000326169"/>
    </source>
</evidence>
<dbReference type="InterPro" id="IPR001610">
    <property type="entry name" value="PAC"/>
</dbReference>
<dbReference type="EMBL" id="BIMW01000103">
    <property type="protein sequence ID" value="GCE94679.1"/>
    <property type="molecule type" value="Genomic_DNA"/>
</dbReference>
<dbReference type="PANTHER" id="PTHR43081">
    <property type="entry name" value="ADENYLATE CYCLASE, TERMINAL-DIFFERENTIATION SPECIFIC-RELATED"/>
    <property type="match status" value="1"/>
</dbReference>
<dbReference type="SUPFAM" id="SSF55785">
    <property type="entry name" value="PYP-like sensor domain (PAS domain)"/>
    <property type="match status" value="1"/>
</dbReference>
<evidence type="ECO:0000259" key="3">
    <source>
        <dbReference type="PROSITE" id="PS50112"/>
    </source>
</evidence>
<dbReference type="CDD" id="cd06225">
    <property type="entry name" value="HAMP"/>
    <property type="match status" value="1"/>
</dbReference>
<organism evidence="7 8">
    <name type="scientific">Limnospira platensis NIES-46</name>
    <dbReference type="NCBI Taxonomy" id="1236695"/>
    <lineage>
        <taxon>Bacteria</taxon>
        <taxon>Bacillati</taxon>
        <taxon>Cyanobacteriota</taxon>
        <taxon>Cyanophyceae</taxon>
        <taxon>Oscillatoriophycideae</taxon>
        <taxon>Oscillatoriales</taxon>
        <taxon>Sirenicapillariaceae</taxon>
        <taxon>Limnospira</taxon>
    </lineage>
</organism>
<dbReference type="PROSITE" id="PS50113">
    <property type="entry name" value="PAC"/>
    <property type="match status" value="1"/>
</dbReference>
<dbReference type="InterPro" id="IPR013656">
    <property type="entry name" value="PAS_4"/>
</dbReference>
<feature type="domain" description="PAC" evidence="4">
    <location>
        <begin position="294"/>
        <end position="351"/>
    </location>
</feature>
<dbReference type="NCBIfam" id="TIGR00229">
    <property type="entry name" value="sensory_box"/>
    <property type="match status" value="1"/>
</dbReference>
<dbReference type="InterPro" id="IPR001054">
    <property type="entry name" value="A/G_cyclase"/>
</dbReference>